<evidence type="ECO:0000256" key="7">
    <source>
        <dbReference type="PIRSR" id="PIRSR001235-1"/>
    </source>
</evidence>
<evidence type="ECO:0000256" key="2">
    <source>
        <dbReference type="ARBA" id="ARBA00006153"/>
    </source>
</evidence>
<feature type="binding site" evidence="8">
    <location>
        <position position="239"/>
    </location>
    <ligand>
        <name>allantoate</name>
        <dbReference type="ChEBI" id="CHEBI:17536"/>
    </ligand>
</feature>
<comment type="subunit">
    <text evidence="3">Homodimer.</text>
</comment>
<evidence type="ECO:0000256" key="4">
    <source>
        <dbReference type="ARBA" id="ARBA00022723"/>
    </source>
</evidence>
<feature type="binding site" evidence="8">
    <location>
        <position position="299"/>
    </location>
    <ligand>
        <name>allantoate</name>
        <dbReference type="ChEBI" id="CHEBI:17536"/>
    </ligand>
</feature>
<dbReference type="InterPro" id="IPR011650">
    <property type="entry name" value="Peptidase_M20_dimer"/>
</dbReference>
<sequence length="437" mass="45300">MVSVPSPGGARAMARCDVLGVAPFSDLPDALYRGYLTPAHRAAVDQVGSWMVEAGMTVALDPAANLVGRYSGTIDDAPALVIGSHLDSVRDGGCYDGPLGVMLGIECVAALHAQGRHLPFPIEIYGFGDEEGSRFPAAMLTSRAVAGTLEADLLAIHDADDISFTTALRLFNADYASVCNGRAFEVSDRSQLGVTSFHQARRPAGSTLAYLEAHIEQGPVLEAEGLAVGTVTGIAAQLRYRVEVRGTAGHAGTTSMPLRRDALAGAAEMLLAVEAIARADASDLVATVGAIEALPGAANVIPGRVHFTLDVRAGDAARRDAAAEAMLDRFHTIADTRGLDFAIERVHDLPASPCDAALMDLLDAATLAAGQPVRRLVSGAGHDAMVMAALCPTAMLFLRCEGGISHNPAEQVAPADAEVALAVMLGFIERLGAAYGG</sequence>
<evidence type="ECO:0000256" key="3">
    <source>
        <dbReference type="ARBA" id="ARBA00011738"/>
    </source>
</evidence>
<dbReference type="Pfam" id="PF07687">
    <property type="entry name" value="M20_dimer"/>
    <property type="match status" value="1"/>
</dbReference>
<accession>A0A502FCP7</accession>
<gene>
    <name evidence="10" type="ORF">EAH76_22545</name>
</gene>
<dbReference type="RefSeq" id="WP_140852518.1">
    <property type="nucleotide sequence ID" value="NZ_RCZC01000011.1"/>
</dbReference>
<dbReference type="EMBL" id="RCZC01000011">
    <property type="protein sequence ID" value="TPG47187.1"/>
    <property type="molecule type" value="Genomic_DNA"/>
</dbReference>
<keyword evidence="4 7" id="KW-0479">Metal-binding</keyword>
<evidence type="ECO:0000259" key="9">
    <source>
        <dbReference type="Pfam" id="PF07687"/>
    </source>
</evidence>
<feature type="binding site" evidence="7">
    <location>
        <position position="131"/>
    </location>
    <ligand>
        <name>Zn(2+)</name>
        <dbReference type="ChEBI" id="CHEBI:29105"/>
        <label>2</label>
    </ligand>
</feature>
<dbReference type="NCBIfam" id="NF006775">
    <property type="entry name" value="PRK09290.2-5"/>
    <property type="match status" value="1"/>
</dbReference>
<evidence type="ECO:0000256" key="8">
    <source>
        <dbReference type="PIRSR" id="PIRSR001235-2"/>
    </source>
</evidence>
<feature type="binding site" evidence="8">
    <location>
        <position position="312"/>
    </location>
    <ligand>
        <name>allantoate</name>
        <dbReference type="ChEBI" id="CHEBI:17536"/>
    </ligand>
</feature>
<protein>
    <submittedName>
        <fullName evidence="10">Allantoate amidohydrolase</fullName>
    </submittedName>
</protein>
<dbReference type="Gene3D" id="3.30.70.360">
    <property type="match status" value="1"/>
</dbReference>
<keyword evidence="11" id="KW-1185">Reference proteome</keyword>
<dbReference type="Gene3D" id="3.40.630.10">
    <property type="entry name" value="Zn peptidases"/>
    <property type="match status" value="1"/>
</dbReference>
<feature type="domain" description="Peptidase M20 dimerisation" evidence="9">
    <location>
        <begin position="238"/>
        <end position="330"/>
    </location>
</feature>
<dbReference type="Proteomes" id="UP000319931">
    <property type="component" value="Unassembled WGS sequence"/>
</dbReference>
<reference evidence="10 11" key="1">
    <citation type="journal article" date="2019" name="Environ. Microbiol.">
        <title>Species interactions and distinct microbial communities in high Arctic permafrost affected cryosols are associated with the CH4 and CO2 gas fluxes.</title>
        <authorList>
            <person name="Altshuler I."/>
            <person name="Hamel J."/>
            <person name="Turney S."/>
            <person name="Magnuson E."/>
            <person name="Levesque R."/>
            <person name="Greer C."/>
            <person name="Whyte L.G."/>
        </authorList>
    </citation>
    <scope>NUCLEOTIDE SEQUENCE [LARGE SCALE GENOMIC DNA]</scope>
    <source>
        <strain evidence="10 11">E6.1</strain>
    </source>
</reference>
<feature type="binding site" evidence="7">
    <location>
        <position position="214"/>
    </location>
    <ligand>
        <name>Zn(2+)</name>
        <dbReference type="ChEBI" id="CHEBI:29105"/>
        <label>1</label>
    </ligand>
</feature>
<dbReference type="InterPro" id="IPR002933">
    <property type="entry name" value="Peptidase_M20"/>
</dbReference>
<evidence type="ECO:0000313" key="10">
    <source>
        <dbReference type="EMBL" id="TPG47187.1"/>
    </source>
</evidence>
<comment type="caution">
    <text evidence="10">The sequence shown here is derived from an EMBL/GenBank/DDBJ whole genome shotgun (WGS) entry which is preliminary data.</text>
</comment>
<dbReference type="CDD" id="cd03884">
    <property type="entry name" value="M20_bAS"/>
    <property type="match status" value="1"/>
</dbReference>
<dbReference type="Pfam" id="PF01546">
    <property type="entry name" value="Peptidase_M20"/>
    <property type="match status" value="1"/>
</dbReference>
<comment type="cofactor">
    <cofactor evidence="1">
        <name>Mn(2+)</name>
        <dbReference type="ChEBI" id="CHEBI:29035"/>
    </cofactor>
</comment>
<keyword evidence="7" id="KW-0862">Zinc</keyword>
<dbReference type="NCBIfam" id="TIGR01879">
    <property type="entry name" value="hydantase"/>
    <property type="match status" value="1"/>
</dbReference>
<evidence type="ECO:0000313" key="11">
    <source>
        <dbReference type="Proteomes" id="UP000319931"/>
    </source>
</evidence>
<dbReference type="GO" id="GO:0016813">
    <property type="term" value="F:hydrolase activity, acting on carbon-nitrogen (but not peptide) bonds, in linear amidines"/>
    <property type="evidence" value="ECO:0007669"/>
    <property type="project" value="InterPro"/>
</dbReference>
<evidence type="ECO:0000256" key="1">
    <source>
        <dbReference type="ARBA" id="ARBA00001936"/>
    </source>
</evidence>
<dbReference type="SUPFAM" id="SSF53187">
    <property type="entry name" value="Zn-dependent exopeptidases"/>
    <property type="match status" value="1"/>
</dbReference>
<comment type="cofactor">
    <cofactor evidence="7">
        <name>Zn(2+)</name>
        <dbReference type="ChEBI" id="CHEBI:29105"/>
    </cofactor>
    <text evidence="7">Binds 2 Zn(2+) ions per subunit.</text>
</comment>
<feature type="binding site" evidence="7">
    <location>
        <position position="96"/>
    </location>
    <ligand>
        <name>Zn(2+)</name>
        <dbReference type="ChEBI" id="CHEBI:29105"/>
        <label>1</label>
    </ligand>
</feature>
<dbReference type="SUPFAM" id="SSF55031">
    <property type="entry name" value="Bacterial exopeptidase dimerisation domain"/>
    <property type="match status" value="1"/>
</dbReference>
<dbReference type="InterPro" id="IPR036264">
    <property type="entry name" value="Bact_exopeptidase_dim_dom"/>
</dbReference>
<evidence type="ECO:0000256" key="5">
    <source>
        <dbReference type="ARBA" id="ARBA00022801"/>
    </source>
</evidence>
<feature type="binding site" evidence="7">
    <location>
        <position position="406"/>
    </location>
    <ligand>
        <name>Zn(2+)</name>
        <dbReference type="ChEBI" id="CHEBI:29105"/>
        <label>2</label>
    </ligand>
</feature>
<keyword evidence="5 10" id="KW-0378">Hydrolase</keyword>
<dbReference type="PIRSF" id="PIRSF001235">
    <property type="entry name" value="Amidase_carbamoylase"/>
    <property type="match status" value="1"/>
</dbReference>
<dbReference type="InterPro" id="IPR010158">
    <property type="entry name" value="Amidase_Cbmase"/>
</dbReference>
<dbReference type="AlphaFoldDB" id="A0A502FCP7"/>
<dbReference type="PANTHER" id="PTHR32494">
    <property type="entry name" value="ALLANTOATE DEIMINASE-RELATED"/>
    <property type="match status" value="1"/>
</dbReference>
<dbReference type="PANTHER" id="PTHR32494:SF19">
    <property type="entry name" value="ALLANTOATE DEIMINASE-RELATED"/>
    <property type="match status" value="1"/>
</dbReference>
<feature type="binding site" evidence="7">
    <location>
        <position position="85"/>
    </location>
    <ligand>
        <name>Zn(2+)</name>
        <dbReference type="ChEBI" id="CHEBI:29105"/>
        <label>1</label>
    </ligand>
</feature>
<comment type="similarity">
    <text evidence="2">Belongs to the peptidase M20 family.</text>
</comment>
<organism evidence="10 11">
    <name type="scientific">Sphingomonas glacialis</name>
    <dbReference type="NCBI Taxonomy" id="658225"/>
    <lineage>
        <taxon>Bacteria</taxon>
        <taxon>Pseudomonadati</taxon>
        <taxon>Pseudomonadota</taxon>
        <taxon>Alphaproteobacteria</taxon>
        <taxon>Sphingomonadales</taxon>
        <taxon>Sphingomonadaceae</taxon>
        <taxon>Sphingomonas</taxon>
    </lineage>
</organism>
<dbReference type="OrthoDB" id="9808195at2"/>
<evidence type="ECO:0000256" key="6">
    <source>
        <dbReference type="ARBA" id="ARBA00023211"/>
    </source>
</evidence>
<keyword evidence="6" id="KW-0464">Manganese</keyword>
<name>A0A502FCP7_9SPHN</name>
<dbReference type="GO" id="GO:0046872">
    <property type="term" value="F:metal ion binding"/>
    <property type="evidence" value="ECO:0007669"/>
    <property type="project" value="UniProtKB-KW"/>
</dbReference>
<feature type="binding site" evidence="7">
    <location>
        <position position="96"/>
    </location>
    <ligand>
        <name>Zn(2+)</name>
        <dbReference type="ChEBI" id="CHEBI:29105"/>
        <label>2</label>
    </ligand>
</feature>
<proteinExistence type="inferred from homology"/>